<feature type="domain" description="Fungal-type protein kinase" evidence="2">
    <location>
        <begin position="39"/>
        <end position="116"/>
    </location>
</feature>
<protein>
    <recommendedName>
        <fullName evidence="2">Fungal-type protein kinase domain-containing protein</fullName>
    </recommendedName>
</protein>
<dbReference type="InterPro" id="IPR040976">
    <property type="entry name" value="Pkinase_fungal"/>
</dbReference>
<dbReference type="PANTHER" id="PTHR38248:SF2">
    <property type="entry name" value="FUNK1 11"/>
    <property type="match status" value="1"/>
</dbReference>
<gene>
    <name evidence="3" type="ORF">AURDEDRAFT_74152</name>
</gene>
<dbReference type="PROSITE" id="PS00109">
    <property type="entry name" value="PROTEIN_KINASE_TYR"/>
    <property type="match status" value="1"/>
</dbReference>
<keyword evidence="4" id="KW-1185">Reference proteome</keyword>
<feature type="domain" description="Fungal-type protein kinase" evidence="2">
    <location>
        <begin position="129"/>
        <end position="246"/>
    </location>
</feature>
<dbReference type="eggNOG" id="ENOG502SIZI">
    <property type="taxonomic scope" value="Eukaryota"/>
</dbReference>
<dbReference type="InterPro" id="IPR011009">
    <property type="entry name" value="Kinase-like_dom_sf"/>
</dbReference>
<dbReference type="GO" id="GO:0004672">
    <property type="term" value="F:protein kinase activity"/>
    <property type="evidence" value="ECO:0007669"/>
    <property type="project" value="InterPro"/>
</dbReference>
<evidence type="ECO:0000313" key="3">
    <source>
        <dbReference type="EMBL" id="EJD36483.1"/>
    </source>
</evidence>
<dbReference type="PANTHER" id="PTHR38248">
    <property type="entry name" value="FUNK1 6"/>
    <property type="match status" value="1"/>
</dbReference>
<accession>J0CYT6</accession>
<dbReference type="OrthoDB" id="2747778at2759"/>
<dbReference type="OMA" id="WTACKHA"/>
<reference evidence="4" key="1">
    <citation type="journal article" date="2012" name="Science">
        <title>The Paleozoic origin of enzymatic lignin decomposition reconstructed from 31 fungal genomes.</title>
        <authorList>
            <person name="Floudas D."/>
            <person name="Binder M."/>
            <person name="Riley R."/>
            <person name="Barry K."/>
            <person name="Blanchette R.A."/>
            <person name="Henrissat B."/>
            <person name="Martinez A.T."/>
            <person name="Otillar R."/>
            <person name="Spatafora J.W."/>
            <person name="Yadav J.S."/>
            <person name="Aerts A."/>
            <person name="Benoit I."/>
            <person name="Boyd A."/>
            <person name="Carlson A."/>
            <person name="Copeland A."/>
            <person name="Coutinho P.M."/>
            <person name="de Vries R.P."/>
            <person name="Ferreira P."/>
            <person name="Findley K."/>
            <person name="Foster B."/>
            <person name="Gaskell J."/>
            <person name="Glotzer D."/>
            <person name="Gorecki P."/>
            <person name="Heitman J."/>
            <person name="Hesse C."/>
            <person name="Hori C."/>
            <person name="Igarashi K."/>
            <person name="Jurgens J.A."/>
            <person name="Kallen N."/>
            <person name="Kersten P."/>
            <person name="Kohler A."/>
            <person name="Kuees U."/>
            <person name="Kumar T.K.A."/>
            <person name="Kuo A."/>
            <person name="LaButti K."/>
            <person name="Larrondo L.F."/>
            <person name="Lindquist E."/>
            <person name="Ling A."/>
            <person name="Lombard V."/>
            <person name="Lucas S."/>
            <person name="Lundell T."/>
            <person name="Martin R."/>
            <person name="McLaughlin D.J."/>
            <person name="Morgenstern I."/>
            <person name="Morin E."/>
            <person name="Murat C."/>
            <person name="Nagy L.G."/>
            <person name="Nolan M."/>
            <person name="Ohm R.A."/>
            <person name="Patyshakuliyeva A."/>
            <person name="Rokas A."/>
            <person name="Ruiz-Duenas F.J."/>
            <person name="Sabat G."/>
            <person name="Salamov A."/>
            <person name="Samejima M."/>
            <person name="Schmutz J."/>
            <person name="Slot J.C."/>
            <person name="St John F."/>
            <person name="Stenlid J."/>
            <person name="Sun H."/>
            <person name="Sun S."/>
            <person name="Syed K."/>
            <person name="Tsang A."/>
            <person name="Wiebenga A."/>
            <person name="Young D."/>
            <person name="Pisabarro A."/>
            <person name="Eastwood D.C."/>
            <person name="Martin F."/>
            <person name="Cullen D."/>
            <person name="Grigoriev I.V."/>
            <person name="Hibbett D.S."/>
        </authorList>
    </citation>
    <scope>NUCLEOTIDE SEQUENCE [LARGE SCALE GENOMIC DNA]</scope>
    <source>
        <strain evidence="4">TFB10046</strain>
    </source>
</reference>
<dbReference type="KEGG" id="adl:AURDEDRAFT_74152"/>
<sequence length="391" mass="44060">MRGHDTTVEDVTNNAGLQTVRVSLGLGNDAPLYRIPVGGENYYVSRPFTHQHIYPIGRGTRCYTAYEAQSGRLVLLKDTWRVEAYTREGEVYELLSKNSVHNIPGMKAHGDVQPDEPLQACGQNDGPTRRHVHYRLVLDTVGRALSDFRSTWELVRAVKGALRAHRDATRLRVTHRDISAGNIIIDENGGLLIDWELAKMPDDGEARAYERTGTRQFMSLRLLADPSAPQETRDDLESFVHVFMWTACKHAASTMSAKTRTQALQNYDVEDEGRVRANQVSSWSALDTWELASGKLYGILEELRAALCLRYDADRGRTVDPAEAAKLLTHDWMMELLEEALKDDAWRNLADEAVPYVPYSSTDDTASKKRRASSSVQRDAEMKKRRVSSPL</sequence>
<dbReference type="Proteomes" id="UP000006514">
    <property type="component" value="Unassembled WGS sequence"/>
</dbReference>
<feature type="region of interest" description="Disordered" evidence="1">
    <location>
        <begin position="357"/>
        <end position="391"/>
    </location>
</feature>
<evidence type="ECO:0000259" key="2">
    <source>
        <dbReference type="Pfam" id="PF17667"/>
    </source>
</evidence>
<dbReference type="Gene3D" id="1.10.510.10">
    <property type="entry name" value="Transferase(Phosphotransferase) domain 1"/>
    <property type="match status" value="1"/>
</dbReference>
<dbReference type="InterPro" id="IPR008266">
    <property type="entry name" value="Tyr_kinase_AS"/>
</dbReference>
<dbReference type="Pfam" id="PF17667">
    <property type="entry name" value="Pkinase_fungal"/>
    <property type="match status" value="2"/>
</dbReference>
<proteinExistence type="predicted"/>
<organism evidence="3 4">
    <name type="scientific">Auricularia subglabra (strain TFB-10046 / SS5)</name>
    <name type="common">White-rot fungus</name>
    <name type="synonym">Auricularia delicata (strain TFB10046)</name>
    <dbReference type="NCBI Taxonomy" id="717982"/>
    <lineage>
        <taxon>Eukaryota</taxon>
        <taxon>Fungi</taxon>
        <taxon>Dikarya</taxon>
        <taxon>Basidiomycota</taxon>
        <taxon>Agaricomycotina</taxon>
        <taxon>Agaricomycetes</taxon>
        <taxon>Auriculariales</taxon>
        <taxon>Auriculariaceae</taxon>
        <taxon>Auricularia</taxon>
    </lineage>
</organism>
<name>J0CYT6_AURST</name>
<dbReference type="InParanoid" id="J0CYT6"/>
<dbReference type="SUPFAM" id="SSF56112">
    <property type="entry name" value="Protein kinase-like (PK-like)"/>
    <property type="match status" value="1"/>
</dbReference>
<dbReference type="AlphaFoldDB" id="J0CYT6"/>
<dbReference type="EMBL" id="JH687860">
    <property type="protein sequence ID" value="EJD36483.1"/>
    <property type="molecule type" value="Genomic_DNA"/>
</dbReference>
<evidence type="ECO:0000256" key="1">
    <source>
        <dbReference type="SAM" id="MobiDB-lite"/>
    </source>
</evidence>
<evidence type="ECO:0000313" key="4">
    <source>
        <dbReference type="Proteomes" id="UP000006514"/>
    </source>
</evidence>